<dbReference type="Proteomes" id="UP001209878">
    <property type="component" value="Unassembled WGS sequence"/>
</dbReference>
<evidence type="ECO:0000256" key="2">
    <source>
        <dbReference type="ARBA" id="ARBA00022989"/>
    </source>
</evidence>
<dbReference type="EMBL" id="JAODUO010001982">
    <property type="protein sequence ID" value="KAK2156301.1"/>
    <property type="molecule type" value="Genomic_DNA"/>
</dbReference>
<keyword evidence="3 5" id="KW-0472">Membrane</keyword>
<gene>
    <name evidence="6" type="ORF">NP493_1984g00028</name>
</gene>
<evidence type="ECO:0000256" key="4">
    <source>
        <dbReference type="SAM" id="MobiDB-lite"/>
    </source>
</evidence>
<name>A0AAD9JND4_RIDPI</name>
<dbReference type="GO" id="GO:0005524">
    <property type="term" value="F:ATP binding"/>
    <property type="evidence" value="ECO:0007669"/>
    <property type="project" value="InterPro"/>
</dbReference>
<organism evidence="6 7">
    <name type="scientific">Ridgeia piscesae</name>
    <name type="common">Tubeworm</name>
    <dbReference type="NCBI Taxonomy" id="27915"/>
    <lineage>
        <taxon>Eukaryota</taxon>
        <taxon>Metazoa</taxon>
        <taxon>Spiralia</taxon>
        <taxon>Lophotrochozoa</taxon>
        <taxon>Annelida</taxon>
        <taxon>Polychaeta</taxon>
        <taxon>Sedentaria</taxon>
        <taxon>Canalipalpata</taxon>
        <taxon>Sabellida</taxon>
        <taxon>Siboglinidae</taxon>
        <taxon>Ridgeia</taxon>
    </lineage>
</organism>
<proteinExistence type="predicted"/>
<evidence type="ECO:0000256" key="3">
    <source>
        <dbReference type="ARBA" id="ARBA00023136"/>
    </source>
</evidence>
<dbReference type="Gene3D" id="1.20.1560.10">
    <property type="entry name" value="ABC transporter type 1, transmembrane domain"/>
    <property type="match status" value="1"/>
</dbReference>
<protein>
    <submittedName>
        <fullName evidence="6">Uncharacterized protein</fullName>
    </submittedName>
</protein>
<dbReference type="InterPro" id="IPR036640">
    <property type="entry name" value="ABC1_TM_sf"/>
</dbReference>
<evidence type="ECO:0000313" key="6">
    <source>
        <dbReference type="EMBL" id="KAK2156301.1"/>
    </source>
</evidence>
<comment type="caution">
    <text evidence="6">The sequence shown here is derived from an EMBL/GenBank/DDBJ whole genome shotgun (WGS) entry which is preliminary data.</text>
</comment>
<keyword evidence="1 5" id="KW-0812">Transmembrane</keyword>
<feature type="transmembrane region" description="Helical" evidence="5">
    <location>
        <begin position="152"/>
        <end position="175"/>
    </location>
</feature>
<sequence>MLPEILYHDERTGATILIIDPSVLITDPCRLFSPLRRVSFDFRRRKMEMNGTKLTPGDNRGSRCLGNAHEGFDGVCSLDDEGPVPPSNVTALGKDGRQKEGRQTSHDQKRSGTGESKDKNDEAKPSGNEKEKKKSIAGFFTIFRMADCLDRLLMVVGVLAAMLHGVATPTAVYIFSEAVDVFVADTM</sequence>
<evidence type="ECO:0000256" key="5">
    <source>
        <dbReference type="SAM" id="Phobius"/>
    </source>
</evidence>
<keyword evidence="2 5" id="KW-1133">Transmembrane helix</keyword>
<evidence type="ECO:0000256" key="1">
    <source>
        <dbReference type="ARBA" id="ARBA00022692"/>
    </source>
</evidence>
<keyword evidence="7" id="KW-1185">Reference proteome</keyword>
<reference evidence="6" key="1">
    <citation type="journal article" date="2023" name="Mol. Biol. Evol.">
        <title>Third-Generation Sequencing Reveals the Adaptive Role of the Epigenome in Three Deep-Sea Polychaetes.</title>
        <authorList>
            <person name="Perez M."/>
            <person name="Aroh O."/>
            <person name="Sun Y."/>
            <person name="Lan Y."/>
            <person name="Juniper S.K."/>
            <person name="Young C.R."/>
            <person name="Angers B."/>
            <person name="Qian P.Y."/>
        </authorList>
    </citation>
    <scope>NUCLEOTIDE SEQUENCE</scope>
    <source>
        <strain evidence="6">R07B-5</strain>
    </source>
</reference>
<accession>A0AAD9JND4</accession>
<feature type="region of interest" description="Disordered" evidence="4">
    <location>
        <begin position="80"/>
        <end position="131"/>
    </location>
</feature>
<evidence type="ECO:0000313" key="7">
    <source>
        <dbReference type="Proteomes" id="UP001209878"/>
    </source>
</evidence>
<dbReference type="GO" id="GO:0016020">
    <property type="term" value="C:membrane"/>
    <property type="evidence" value="ECO:0007669"/>
    <property type="project" value="InterPro"/>
</dbReference>
<dbReference type="AlphaFoldDB" id="A0AAD9JND4"/>
<feature type="compositionally biased region" description="Basic and acidic residues" evidence="4">
    <location>
        <begin position="94"/>
        <end position="131"/>
    </location>
</feature>